<dbReference type="RefSeq" id="WP_013569921.1">
    <property type="nucleotide sequence ID" value="NC_014963.1"/>
</dbReference>
<dbReference type="InterPro" id="IPR001613">
    <property type="entry name" value="Flavin_amine_oxidase"/>
</dbReference>
<evidence type="ECO:0000256" key="4">
    <source>
        <dbReference type="ARBA" id="ARBA00012535"/>
    </source>
</evidence>
<comment type="pathway">
    <text evidence="2">Plant hormone metabolism; auxin biosynthesis.</text>
</comment>
<dbReference type="HOGENOM" id="CLU_004498_10_2_0"/>
<dbReference type="Gene3D" id="3.50.50.60">
    <property type="entry name" value="FAD/NAD(P)-binding domain"/>
    <property type="match status" value="1"/>
</dbReference>
<dbReference type="Pfam" id="PF01593">
    <property type="entry name" value="Amino_oxidase"/>
    <property type="match status" value="1"/>
</dbReference>
<evidence type="ECO:0000256" key="1">
    <source>
        <dbReference type="ARBA" id="ARBA00001974"/>
    </source>
</evidence>
<dbReference type="InterPro" id="IPR050281">
    <property type="entry name" value="Flavin_monoamine_oxidase"/>
</dbReference>
<feature type="domain" description="Amine oxidase" evidence="10">
    <location>
        <begin position="11"/>
        <end position="440"/>
    </location>
</feature>
<dbReference type="GO" id="GO:0009851">
    <property type="term" value="P:auxin biosynthetic process"/>
    <property type="evidence" value="ECO:0007669"/>
    <property type="project" value="UniProtKB-KW"/>
</dbReference>
<evidence type="ECO:0000256" key="6">
    <source>
        <dbReference type="ARBA" id="ARBA00023002"/>
    </source>
</evidence>
<evidence type="ECO:0000256" key="2">
    <source>
        <dbReference type="ARBA" id="ARBA00004814"/>
    </source>
</evidence>
<evidence type="ECO:0000313" key="12">
    <source>
        <dbReference type="Proteomes" id="UP000006844"/>
    </source>
</evidence>
<dbReference type="Proteomes" id="UP000006844">
    <property type="component" value="Chromosome"/>
</dbReference>
<evidence type="ECO:0000256" key="9">
    <source>
        <dbReference type="PIRSR" id="PIRSR601613-1"/>
    </source>
</evidence>
<comment type="catalytic activity">
    <reaction evidence="8">
        <text>L-tryptophan + O2 = indole-3-acetamide + CO2 + H2O</text>
        <dbReference type="Rhea" id="RHEA:16165"/>
        <dbReference type="ChEBI" id="CHEBI:15377"/>
        <dbReference type="ChEBI" id="CHEBI:15379"/>
        <dbReference type="ChEBI" id="CHEBI:16031"/>
        <dbReference type="ChEBI" id="CHEBI:16526"/>
        <dbReference type="ChEBI" id="CHEBI:57912"/>
        <dbReference type="EC" id="1.13.12.3"/>
    </reaction>
</comment>
<comment type="cofactor">
    <cofactor evidence="1">
        <name>FAD</name>
        <dbReference type="ChEBI" id="CHEBI:57692"/>
    </cofactor>
</comment>
<dbReference type="SUPFAM" id="SSF54373">
    <property type="entry name" value="FAD-linked reductases, C-terminal domain"/>
    <property type="match status" value="1"/>
</dbReference>
<dbReference type="PANTHER" id="PTHR10742">
    <property type="entry name" value="FLAVIN MONOAMINE OXIDASE"/>
    <property type="match status" value="1"/>
</dbReference>
<keyword evidence="7" id="KW-0073">Auxin biosynthesis</keyword>
<proteinExistence type="inferred from homology"/>
<organism evidence="11 12">
    <name type="scientific">Terriglobus saanensis (strain ATCC BAA-1853 / DSM 23119 / SP1PR4)</name>
    <dbReference type="NCBI Taxonomy" id="401053"/>
    <lineage>
        <taxon>Bacteria</taxon>
        <taxon>Pseudomonadati</taxon>
        <taxon>Acidobacteriota</taxon>
        <taxon>Terriglobia</taxon>
        <taxon>Terriglobales</taxon>
        <taxon>Acidobacteriaceae</taxon>
        <taxon>Terriglobus</taxon>
    </lineage>
</organism>
<reference evidence="11 12" key="1">
    <citation type="journal article" date="2012" name="Stand. Genomic Sci.">
        <title>Complete genome sequence of Terriglobus saanensis type strain SP1PR4(T), an Acidobacteria from tundra soil.</title>
        <authorList>
            <person name="Rawat S.R."/>
            <person name="Mannisto M.K."/>
            <person name="Starovoytov V."/>
            <person name="Goodwin L."/>
            <person name="Nolan M."/>
            <person name="Hauser L."/>
            <person name="Land M."/>
            <person name="Davenport K.W."/>
            <person name="Woyke T."/>
            <person name="Haggblom M.M."/>
        </authorList>
    </citation>
    <scope>NUCLEOTIDE SEQUENCE</scope>
    <source>
        <strain evidence="12">ATCC BAA-1853 / DSM 23119 / SP1PR4</strain>
    </source>
</reference>
<name>E8UXG6_TERSS</name>
<evidence type="ECO:0000256" key="7">
    <source>
        <dbReference type="ARBA" id="ARBA00023070"/>
    </source>
</evidence>
<evidence type="ECO:0000259" key="10">
    <source>
        <dbReference type="Pfam" id="PF01593"/>
    </source>
</evidence>
<sequence>MSEIIILGAGVAGLSAAVHLAEAGYAVTVLEAKDCVGGRIRSVETAGIVVETGAEFIHGVPPDTFAWLREENLEHYELDGEDLVYDLDNRGHLDLQQEGDAEDESPLDLLEKMTEWSEMHAHRDMTFAEYLAQEGTSPEDAAGAIGYVEGFNAADHRVISIRSLAIQQRAEDATEGDRLFHVRGGYSRLAEAMAAKLMRIGGKIELGVVVDRIAWSHGTVKLHADNGKEFAGQAALVTLPLGVLQKKSVTFDPEPVEFLRETERMRMGHVCRVSMVFRTRFWAEMNHAQHHKLQKLSFLFPEKRRVPEGPAFEAFWTPYPSVDPIMTAWTGGPAAIAFAGLNPSQIAEIAVRDLALALGVPVEAVRQELLGYGTHDWTSDPFAHGAYSYVAAGGADASERMTQPLEGTLFFAGEHTDITGHWGTVHGAIRSGIRAAKQLIEIHPAVR</sequence>
<dbReference type="KEGG" id="tsa:AciPR4_3436"/>
<evidence type="ECO:0000256" key="5">
    <source>
        <dbReference type="ARBA" id="ARBA00017871"/>
    </source>
</evidence>
<accession>E8UXG6</accession>
<dbReference type="EMBL" id="CP002467">
    <property type="protein sequence ID" value="ADV84190.1"/>
    <property type="molecule type" value="Genomic_DNA"/>
</dbReference>
<dbReference type="InterPro" id="IPR002937">
    <property type="entry name" value="Amino_oxidase"/>
</dbReference>
<dbReference type="SUPFAM" id="SSF51905">
    <property type="entry name" value="FAD/NAD(P)-binding domain"/>
    <property type="match status" value="1"/>
</dbReference>
<keyword evidence="12" id="KW-1185">Reference proteome</keyword>
<feature type="binding site" evidence="9">
    <location>
        <position position="414"/>
    </location>
    <ligand>
        <name>FAD</name>
        <dbReference type="ChEBI" id="CHEBI:57692"/>
    </ligand>
</feature>
<feature type="binding site" evidence="9">
    <location>
        <position position="210"/>
    </location>
    <ligand>
        <name>FAD</name>
        <dbReference type="ChEBI" id="CHEBI:57692"/>
    </ligand>
</feature>
<dbReference type="EC" id="1.13.12.3" evidence="4"/>
<dbReference type="STRING" id="401053.AciPR4_3436"/>
<protein>
    <recommendedName>
        <fullName evidence="5">Tryptophan 2-monooxygenase</fullName>
        <ecNumber evidence="4">1.13.12.3</ecNumber>
    </recommendedName>
</protein>
<dbReference type="AlphaFoldDB" id="E8UXG6"/>
<keyword evidence="6" id="KW-0560">Oxidoreductase</keyword>
<dbReference type="OrthoDB" id="56323at2"/>
<dbReference type="PRINTS" id="PR00757">
    <property type="entry name" value="AMINEOXDASEF"/>
</dbReference>
<feature type="binding site" evidence="9">
    <location>
        <begin position="31"/>
        <end position="32"/>
    </location>
    <ligand>
        <name>FAD</name>
        <dbReference type="ChEBI" id="CHEBI:57692"/>
    </ligand>
</feature>
<comment type="similarity">
    <text evidence="3">Belongs to the tryptophan 2-monooxygenase family.</text>
</comment>
<evidence type="ECO:0000313" key="11">
    <source>
        <dbReference type="EMBL" id="ADV84190.1"/>
    </source>
</evidence>
<dbReference type="InterPro" id="IPR036188">
    <property type="entry name" value="FAD/NAD-bd_sf"/>
</dbReference>
<dbReference type="PANTHER" id="PTHR10742:SF410">
    <property type="entry name" value="LYSINE-SPECIFIC HISTONE DEMETHYLASE 2"/>
    <property type="match status" value="1"/>
</dbReference>
<evidence type="ECO:0000256" key="3">
    <source>
        <dbReference type="ARBA" id="ARBA00005833"/>
    </source>
</evidence>
<dbReference type="eggNOG" id="COG1231">
    <property type="taxonomic scope" value="Bacteria"/>
</dbReference>
<dbReference type="GO" id="GO:0050361">
    <property type="term" value="F:tryptophan 2-monooxygenase activity"/>
    <property type="evidence" value="ECO:0007669"/>
    <property type="project" value="UniProtKB-EC"/>
</dbReference>
<evidence type="ECO:0000256" key="8">
    <source>
        <dbReference type="ARBA" id="ARBA00047321"/>
    </source>
</evidence>
<gene>
    <name evidence="11" type="ordered locus">AciPR4_3436</name>
</gene>